<name>A0A1R4H6A1_9GAMM</name>
<dbReference type="EMBL" id="FUKI01000094">
    <property type="protein sequence ID" value="SJM91772.1"/>
    <property type="molecule type" value="Genomic_DNA"/>
</dbReference>
<sequence length="49" mass="5626">MFIAFLYLRALVDWFAPTETANQRAMPMSNRRIVAHCLVVNPPCNFVLS</sequence>
<organism evidence="1 2">
    <name type="scientific">Crenothrix polyspora</name>
    <dbReference type="NCBI Taxonomy" id="360316"/>
    <lineage>
        <taxon>Bacteria</taxon>
        <taxon>Pseudomonadati</taxon>
        <taxon>Pseudomonadota</taxon>
        <taxon>Gammaproteobacteria</taxon>
        <taxon>Methylococcales</taxon>
        <taxon>Crenotrichaceae</taxon>
        <taxon>Crenothrix</taxon>
    </lineage>
</organism>
<evidence type="ECO:0000313" key="1">
    <source>
        <dbReference type="EMBL" id="SJM91772.1"/>
    </source>
</evidence>
<dbReference type="Proteomes" id="UP000195667">
    <property type="component" value="Unassembled WGS sequence"/>
</dbReference>
<evidence type="ECO:0000313" key="2">
    <source>
        <dbReference type="Proteomes" id="UP000195667"/>
    </source>
</evidence>
<gene>
    <name evidence="1" type="ORF">CRENPOLYSF1_200090</name>
</gene>
<reference evidence="2" key="1">
    <citation type="submission" date="2017-02" db="EMBL/GenBank/DDBJ databases">
        <authorList>
            <person name="Daims H."/>
        </authorList>
    </citation>
    <scope>NUCLEOTIDE SEQUENCE [LARGE SCALE GENOMIC DNA]</scope>
</reference>
<dbReference type="AlphaFoldDB" id="A0A1R4H6A1"/>
<accession>A0A1R4H6A1</accession>
<proteinExistence type="predicted"/>
<protein>
    <submittedName>
        <fullName evidence="1">Uncharacterized protein</fullName>
    </submittedName>
</protein>
<keyword evidence="2" id="KW-1185">Reference proteome</keyword>